<keyword evidence="7" id="KW-0406">Ion transport</keyword>
<evidence type="ECO:0000256" key="3">
    <source>
        <dbReference type="ARBA" id="ARBA00022452"/>
    </source>
</evidence>
<evidence type="ECO:0000256" key="6">
    <source>
        <dbReference type="ARBA" id="ARBA00023004"/>
    </source>
</evidence>
<evidence type="ECO:0000256" key="12">
    <source>
        <dbReference type="RuleBase" id="RU003357"/>
    </source>
</evidence>
<keyword evidence="13" id="KW-0732">Signal</keyword>
<dbReference type="Pfam" id="PF00593">
    <property type="entry name" value="TonB_dep_Rec_b-barrel"/>
    <property type="match status" value="1"/>
</dbReference>
<dbReference type="PANTHER" id="PTHR32552">
    <property type="entry name" value="FERRICHROME IRON RECEPTOR-RELATED"/>
    <property type="match status" value="1"/>
</dbReference>
<evidence type="ECO:0000256" key="2">
    <source>
        <dbReference type="ARBA" id="ARBA00022448"/>
    </source>
</evidence>
<keyword evidence="5 11" id="KW-0812">Transmembrane</keyword>
<comment type="similarity">
    <text evidence="11 12">Belongs to the TonB-dependent receptor family.</text>
</comment>
<evidence type="ECO:0000256" key="1">
    <source>
        <dbReference type="ARBA" id="ARBA00004571"/>
    </source>
</evidence>
<proteinExistence type="inferred from homology"/>
<dbReference type="InterPro" id="IPR000531">
    <property type="entry name" value="Beta-barrel_TonB"/>
</dbReference>
<evidence type="ECO:0000256" key="9">
    <source>
        <dbReference type="ARBA" id="ARBA00023136"/>
    </source>
</evidence>
<keyword evidence="10 11" id="KW-0998">Cell outer membrane</keyword>
<evidence type="ECO:0000259" key="15">
    <source>
        <dbReference type="Pfam" id="PF07715"/>
    </source>
</evidence>
<feature type="chain" id="PRO_5015926685" evidence="13">
    <location>
        <begin position="29"/>
        <end position="766"/>
    </location>
</feature>
<feature type="domain" description="TonB-dependent receptor-like beta-barrel" evidence="14">
    <location>
        <begin position="284"/>
        <end position="731"/>
    </location>
</feature>
<evidence type="ECO:0000313" key="16">
    <source>
        <dbReference type="EMBL" id="PZP36753.1"/>
    </source>
</evidence>
<dbReference type="EMBL" id="QFOD01000001">
    <property type="protein sequence ID" value="PZP36753.1"/>
    <property type="molecule type" value="Genomic_DNA"/>
</dbReference>
<accession>A0A2W5E219</accession>
<evidence type="ECO:0000256" key="11">
    <source>
        <dbReference type="PROSITE-ProRule" id="PRU01360"/>
    </source>
</evidence>
<feature type="domain" description="TonB-dependent receptor plug" evidence="15">
    <location>
        <begin position="61"/>
        <end position="169"/>
    </location>
</feature>
<dbReference type="InterPro" id="IPR039426">
    <property type="entry name" value="TonB-dep_rcpt-like"/>
</dbReference>
<dbReference type="GO" id="GO:0009279">
    <property type="term" value="C:cell outer membrane"/>
    <property type="evidence" value="ECO:0007669"/>
    <property type="project" value="UniProtKB-SubCell"/>
</dbReference>
<keyword evidence="9 11" id="KW-0472">Membrane</keyword>
<dbReference type="SUPFAM" id="SSF56935">
    <property type="entry name" value="Porins"/>
    <property type="match status" value="1"/>
</dbReference>
<keyword evidence="2 11" id="KW-0813">Transport</keyword>
<reference evidence="16 17" key="1">
    <citation type="submission" date="2017-08" db="EMBL/GenBank/DDBJ databases">
        <title>Infants hospitalized years apart are colonized by the same room-sourced microbial strains.</title>
        <authorList>
            <person name="Brooks B."/>
            <person name="Olm M.R."/>
            <person name="Firek B.A."/>
            <person name="Baker R."/>
            <person name="Thomas B.C."/>
            <person name="Morowitz M.J."/>
            <person name="Banfield J.F."/>
        </authorList>
    </citation>
    <scope>NUCLEOTIDE SEQUENCE [LARGE SCALE GENOMIC DNA]</scope>
    <source>
        <strain evidence="16">S2_012_000_R2_81</strain>
    </source>
</reference>
<evidence type="ECO:0000256" key="5">
    <source>
        <dbReference type="ARBA" id="ARBA00022692"/>
    </source>
</evidence>
<keyword evidence="16" id="KW-0675">Receptor</keyword>
<dbReference type="Proteomes" id="UP000249633">
    <property type="component" value="Unassembled WGS sequence"/>
</dbReference>
<comment type="subcellular location">
    <subcellularLocation>
        <location evidence="1 11">Cell outer membrane</location>
        <topology evidence="1 11">Multi-pass membrane protein</topology>
    </subcellularLocation>
</comment>
<organism evidence="16 17">
    <name type="scientific">Roseateles depolymerans</name>
    <dbReference type="NCBI Taxonomy" id="76731"/>
    <lineage>
        <taxon>Bacteria</taxon>
        <taxon>Pseudomonadati</taxon>
        <taxon>Pseudomonadota</taxon>
        <taxon>Betaproteobacteria</taxon>
        <taxon>Burkholderiales</taxon>
        <taxon>Sphaerotilaceae</taxon>
        <taxon>Roseateles</taxon>
    </lineage>
</organism>
<dbReference type="GO" id="GO:0006826">
    <property type="term" value="P:iron ion transport"/>
    <property type="evidence" value="ECO:0007669"/>
    <property type="project" value="UniProtKB-KW"/>
</dbReference>
<name>A0A2W5E219_9BURK</name>
<keyword evidence="3 11" id="KW-1134">Transmembrane beta strand</keyword>
<keyword evidence="4" id="KW-0410">Iron transport</keyword>
<evidence type="ECO:0000259" key="14">
    <source>
        <dbReference type="Pfam" id="PF00593"/>
    </source>
</evidence>
<evidence type="ECO:0000313" key="17">
    <source>
        <dbReference type="Proteomes" id="UP000249633"/>
    </source>
</evidence>
<gene>
    <name evidence="16" type="ORF">DI603_01995</name>
</gene>
<dbReference type="PROSITE" id="PS52016">
    <property type="entry name" value="TONB_DEPENDENT_REC_3"/>
    <property type="match status" value="1"/>
</dbReference>
<evidence type="ECO:0000256" key="4">
    <source>
        <dbReference type="ARBA" id="ARBA00022496"/>
    </source>
</evidence>
<dbReference type="AlphaFoldDB" id="A0A2W5E219"/>
<keyword evidence="6" id="KW-0408">Iron</keyword>
<evidence type="ECO:0000256" key="7">
    <source>
        <dbReference type="ARBA" id="ARBA00023065"/>
    </source>
</evidence>
<evidence type="ECO:0000256" key="13">
    <source>
        <dbReference type="SAM" id="SignalP"/>
    </source>
</evidence>
<dbReference type="Gene3D" id="2.40.170.20">
    <property type="entry name" value="TonB-dependent receptor, beta-barrel domain"/>
    <property type="match status" value="1"/>
</dbReference>
<dbReference type="PANTHER" id="PTHR32552:SF81">
    <property type="entry name" value="TONB-DEPENDENT OUTER MEMBRANE RECEPTOR"/>
    <property type="match status" value="1"/>
</dbReference>
<keyword evidence="8 12" id="KW-0798">TonB box</keyword>
<evidence type="ECO:0000256" key="10">
    <source>
        <dbReference type="ARBA" id="ARBA00023237"/>
    </source>
</evidence>
<evidence type="ECO:0000256" key="8">
    <source>
        <dbReference type="ARBA" id="ARBA00023077"/>
    </source>
</evidence>
<sequence length="766" mass="83472">MPRPTHRRLPLPLTSAAALLLCGAVARAETQEGGAAATPAAGATNTLGTVVITAQRREEKAQDVGIALTVVSGDSLAERGIQKVFDLQYAAPNVEIDPLYGSDNVQFRIRGVGLRDYASNNTATVGVYVDDVAYPFPVQTQGLLFDVDRVEILRGPQGTLYGRNSTGGAVNYLVKRPTKDFEGQVSGTWGSNNARTAEAYVSGPLSDALRARLSLATQQGGAWQHNRLTGEKLGDQDTLALRGQLELDATRDLTLRLSVRHSEDQSDSRGLRLYQGLVPAAQGRAYSGTIAPDTDNTATGWSLTPRFAALTGLAEGDKPHKDNRANGVSLHADWALGDLRLSSITSQESLHRLEFIDWDGSVIPQSDEVFRSRINVFSQELRLASAGGRRLNWVGGLYASREKLTEKFYSDFTGNGGYGTLTQYGQRATATAVFGQLDYALSERLKLIAGLRQEHEKRHLDDFSSGYTFNDVAPARANTPFFSTPQNRELSTDQTSGKLALEYKPGADQLLYASLSRGVKSGGFTVYNSPYPNQVDPFQPEKLLAYEAGFKADIGRTVQLNGAIFYYDYRDQQVLDSVWIPNQLVPGGPGQRVGRLVNAPKSEIQGVELELAWRASPRLLITQLVGYKKGQYKEFNALNATASTAANAAVYSDYAGTALAIPKVSYGGSARYSWTLGSYRLVAQGDYAFRDKIVNVSNPDRTTRSYWLANARLELSPFNAPWSVALWARNLFDRAYDVHHGSFLSNAQIATAGEPRTVGVQGSYSF</sequence>
<feature type="signal peptide" evidence="13">
    <location>
        <begin position="1"/>
        <end position="28"/>
    </location>
</feature>
<dbReference type="Pfam" id="PF07715">
    <property type="entry name" value="Plug"/>
    <property type="match status" value="1"/>
</dbReference>
<protein>
    <submittedName>
        <fullName evidence="16">TonB-dependent receptor</fullName>
    </submittedName>
</protein>
<dbReference type="InterPro" id="IPR012910">
    <property type="entry name" value="Plug_dom"/>
</dbReference>
<dbReference type="InterPro" id="IPR036942">
    <property type="entry name" value="Beta-barrel_TonB_sf"/>
</dbReference>
<comment type="caution">
    <text evidence="16">The sequence shown here is derived from an EMBL/GenBank/DDBJ whole genome shotgun (WGS) entry which is preliminary data.</text>
</comment>